<feature type="non-terminal residue" evidence="7">
    <location>
        <position position="124"/>
    </location>
</feature>
<gene>
    <name evidence="7" type="primary">Tva3_2</name>
    <name evidence="7" type="ORF">FOF47_R12703</name>
</gene>
<organism evidence="7 8">
    <name type="scientific">Crocuta crocuta</name>
    <name type="common">Spotted hyena</name>
    <dbReference type="NCBI Taxonomy" id="9678"/>
    <lineage>
        <taxon>Eukaryota</taxon>
        <taxon>Metazoa</taxon>
        <taxon>Chordata</taxon>
        <taxon>Craniata</taxon>
        <taxon>Vertebrata</taxon>
        <taxon>Euteleostomi</taxon>
        <taxon>Mammalia</taxon>
        <taxon>Eutheria</taxon>
        <taxon>Laurasiatheria</taxon>
        <taxon>Carnivora</taxon>
        <taxon>Feliformia</taxon>
        <taxon>Hyaenidae</taxon>
        <taxon>Crocuta</taxon>
    </lineage>
</organism>
<evidence type="ECO:0000256" key="1">
    <source>
        <dbReference type="ARBA" id="ARBA00022729"/>
    </source>
</evidence>
<evidence type="ECO:0000256" key="3">
    <source>
        <dbReference type="ARBA" id="ARBA00023170"/>
    </source>
</evidence>
<feature type="non-terminal residue" evidence="7">
    <location>
        <position position="1"/>
    </location>
</feature>
<evidence type="ECO:0000256" key="4">
    <source>
        <dbReference type="ARBA" id="ARBA00023319"/>
    </source>
</evidence>
<evidence type="ECO:0000313" key="8">
    <source>
        <dbReference type="Proteomes" id="UP000475037"/>
    </source>
</evidence>
<dbReference type="InterPro" id="IPR036179">
    <property type="entry name" value="Ig-like_dom_sf"/>
</dbReference>
<dbReference type="InterPro" id="IPR051287">
    <property type="entry name" value="TCR_variable_region"/>
</dbReference>
<evidence type="ECO:0000313" key="7">
    <source>
        <dbReference type="EMBL" id="KAF0877899.1"/>
    </source>
</evidence>
<proteinExistence type="predicted"/>
<dbReference type="PANTHER" id="PTHR19367">
    <property type="entry name" value="T-CELL RECEPTOR ALPHA CHAIN V REGION"/>
    <property type="match status" value="1"/>
</dbReference>
<dbReference type="InterPro" id="IPR007110">
    <property type="entry name" value="Ig-like_dom"/>
</dbReference>
<dbReference type="SMART" id="SM00406">
    <property type="entry name" value="IGv"/>
    <property type="match status" value="1"/>
</dbReference>
<dbReference type="SMART" id="SM00409">
    <property type="entry name" value="IG"/>
    <property type="match status" value="1"/>
</dbReference>
<keyword evidence="5" id="KW-0391">Immunity</keyword>
<dbReference type="Gene3D" id="2.60.40.10">
    <property type="entry name" value="Immunoglobulins"/>
    <property type="match status" value="1"/>
</dbReference>
<reference evidence="7 8" key="1">
    <citation type="submission" date="2019-11" db="EMBL/GenBank/DDBJ databases">
        <authorList>
            <person name="Yang C."/>
            <person name="Li F."/>
        </authorList>
    </citation>
    <scope>NUCLEOTIDE SEQUENCE [LARGE SCALE GENOMIC DNA]</scope>
    <source>
        <strain evidence="7">KB4526</strain>
        <tissue evidence="7">Muscle</tissue>
    </source>
</reference>
<evidence type="ECO:0000259" key="6">
    <source>
        <dbReference type="PROSITE" id="PS50835"/>
    </source>
</evidence>
<comment type="caution">
    <text evidence="7">The sequence shown here is derived from an EMBL/GenBank/DDBJ whole genome shotgun (WGS) entry which is preliminary data.</text>
</comment>
<keyword evidence="3" id="KW-0675">Receptor</keyword>
<dbReference type="Proteomes" id="UP000475037">
    <property type="component" value="Unassembled WGS sequence"/>
</dbReference>
<keyword evidence="1" id="KW-0732">Signal</keyword>
<keyword evidence="8" id="KW-1185">Reference proteome</keyword>
<evidence type="ECO:0000256" key="5">
    <source>
        <dbReference type="ARBA" id="ARBA00043266"/>
    </source>
</evidence>
<accession>A0A6G1APY9</accession>
<dbReference type="EMBL" id="VOAJ01004087">
    <property type="protein sequence ID" value="KAF0877899.1"/>
    <property type="molecule type" value="Genomic_DNA"/>
</dbReference>
<name>A0A6G1APY9_CROCR</name>
<dbReference type="GO" id="GO:0002250">
    <property type="term" value="P:adaptive immune response"/>
    <property type="evidence" value="ECO:0007669"/>
    <property type="project" value="UniProtKB-KW"/>
</dbReference>
<dbReference type="Pfam" id="PF07686">
    <property type="entry name" value="V-set"/>
    <property type="match status" value="1"/>
</dbReference>
<dbReference type="SUPFAM" id="SSF48726">
    <property type="entry name" value="Immunoglobulin"/>
    <property type="match status" value="1"/>
</dbReference>
<dbReference type="InterPro" id="IPR013783">
    <property type="entry name" value="Ig-like_fold"/>
</dbReference>
<keyword evidence="5" id="KW-1279">T cell receptor</keyword>
<feature type="domain" description="Ig-like" evidence="6">
    <location>
        <begin position="11"/>
        <end position="124"/>
    </location>
</feature>
<dbReference type="InterPro" id="IPR003599">
    <property type="entry name" value="Ig_sub"/>
</dbReference>
<dbReference type="GO" id="GO:0042101">
    <property type="term" value="C:T cell receptor complex"/>
    <property type="evidence" value="ECO:0007669"/>
    <property type="project" value="UniProtKB-KW"/>
</dbReference>
<protein>
    <submittedName>
        <fullName evidence="7">TVA3 protein</fullName>
    </submittedName>
</protein>
<dbReference type="PROSITE" id="PS50835">
    <property type="entry name" value="IG_LIKE"/>
    <property type="match status" value="1"/>
</dbReference>
<keyword evidence="2" id="KW-1064">Adaptive immunity</keyword>
<dbReference type="PANTHER" id="PTHR19367:SF24">
    <property type="entry name" value="T CELL RECEPTOR ALPHA VARIABLE 8-4"/>
    <property type="match status" value="1"/>
</dbReference>
<sequence length="124" mass="13448">LSIDVSGGTGAQSLTQPDVHLTVSEGDRLELRCNYSSTGMTYLFWYVQHPNQGLQLLLKHSAGSSDAMVQGIKGFEAKFKKSEKSFHLEKPAVQWNDAAKYFCAVSDTVLGTAGGAEHKPSETL</sequence>
<dbReference type="InterPro" id="IPR013106">
    <property type="entry name" value="Ig_V-set"/>
</dbReference>
<evidence type="ECO:0000256" key="2">
    <source>
        <dbReference type="ARBA" id="ARBA00023130"/>
    </source>
</evidence>
<keyword evidence="4" id="KW-0393">Immunoglobulin domain</keyword>
<dbReference type="AlphaFoldDB" id="A0A6G1APY9"/>